<proteinExistence type="predicted"/>
<dbReference type="AlphaFoldDB" id="A0A160V7Z7"/>
<reference evidence="1" key="1">
    <citation type="submission" date="2015-10" db="EMBL/GenBank/DDBJ databases">
        <authorList>
            <person name="Gilbert D.G."/>
        </authorList>
    </citation>
    <scope>NUCLEOTIDE SEQUENCE</scope>
</reference>
<evidence type="ECO:0000313" key="1">
    <source>
        <dbReference type="EMBL" id="CUV02019.1"/>
    </source>
</evidence>
<organism evidence="1">
    <name type="scientific">hydrothermal vent metagenome</name>
    <dbReference type="NCBI Taxonomy" id="652676"/>
    <lineage>
        <taxon>unclassified sequences</taxon>
        <taxon>metagenomes</taxon>
        <taxon>ecological metagenomes</taxon>
    </lineage>
</organism>
<dbReference type="EMBL" id="FAXA01000168">
    <property type="protein sequence ID" value="CUV02019.1"/>
    <property type="molecule type" value="Genomic_DNA"/>
</dbReference>
<protein>
    <submittedName>
        <fullName evidence="1">Uncharacterized protein</fullName>
    </submittedName>
</protein>
<dbReference type="InterPro" id="IPR008972">
    <property type="entry name" value="Cupredoxin"/>
</dbReference>
<dbReference type="Gene3D" id="2.60.40.420">
    <property type="entry name" value="Cupredoxins - blue copper proteins"/>
    <property type="match status" value="1"/>
</dbReference>
<sequence>MSVLQMERSDELRYSTIDPDQVIRKWRLQPAKEGHELLLMRFKVQNHVALNTVLVADEQAAVIEGFLQDDYRPLSISGSVFMDQRGEGSGAVTLEGGQCTVHARLVVNAGTSVEWTNRGDTDTSIQFGPGVLPELGVNPLQLSAGDTFSHRFDQPGTFNYQCRGDEGSPQPAQIMVEPADSVREQRDNYPNILFLEGSFDLLKGTSLDGWMVFDIPEGTKIQNLRWRAGDSITIRF</sequence>
<accession>A0A160V7Z7</accession>
<name>A0A160V7Z7_9ZZZZ</name>
<dbReference type="SUPFAM" id="SSF49503">
    <property type="entry name" value="Cupredoxins"/>
    <property type="match status" value="1"/>
</dbReference>
<gene>
    <name evidence="1" type="ORF">MGWOODY_Clf602</name>
</gene>